<protein>
    <submittedName>
        <fullName evidence="2">Ketosteroid isomerase-related protein</fullName>
    </submittedName>
</protein>
<reference evidence="3" key="1">
    <citation type="submission" date="2016-10" db="EMBL/GenBank/DDBJ databases">
        <authorList>
            <person name="Varghese N."/>
            <person name="Submissions S."/>
        </authorList>
    </citation>
    <scope>NUCLEOTIDE SEQUENCE [LARGE SCALE GENOMIC DNA]</scope>
    <source>
        <strain evidence="3">IBRC-M 10655</strain>
    </source>
</reference>
<gene>
    <name evidence="2" type="ORF">SAMN05192558_102233</name>
</gene>
<sequence>MNHSNLLENLLHAVNSHDLDALVACFATDYVNETPVHPERGFRGREQVRRNWTQIFAGVPDIHADVPRTAIDGDTLWTEWELSGTRVDDGAFLMRGVVVFTVAGGLARSSRFYLEPVETVSGDVDAATQRLVGTPDPKEGS</sequence>
<evidence type="ECO:0000313" key="2">
    <source>
        <dbReference type="EMBL" id="SDO21882.1"/>
    </source>
</evidence>
<organism evidence="2 3">
    <name type="scientific">Actinokineospora alba</name>
    <dbReference type="NCBI Taxonomy" id="504798"/>
    <lineage>
        <taxon>Bacteria</taxon>
        <taxon>Bacillati</taxon>
        <taxon>Actinomycetota</taxon>
        <taxon>Actinomycetes</taxon>
        <taxon>Pseudonocardiales</taxon>
        <taxon>Pseudonocardiaceae</taxon>
        <taxon>Actinokineospora</taxon>
    </lineage>
</organism>
<dbReference type="STRING" id="504798.SAMN05421871_10170"/>
<dbReference type="EMBL" id="FNJB01000002">
    <property type="protein sequence ID" value="SDO21882.1"/>
    <property type="molecule type" value="Genomic_DNA"/>
</dbReference>
<accession>A0A1H0HRS7</accession>
<name>A0A1H0HRS7_9PSEU</name>
<dbReference type="Gene3D" id="3.10.450.50">
    <property type="match status" value="1"/>
</dbReference>
<dbReference type="InterPro" id="IPR032710">
    <property type="entry name" value="NTF2-like_dom_sf"/>
</dbReference>
<keyword evidence="2" id="KW-0413">Isomerase</keyword>
<keyword evidence="3" id="KW-1185">Reference proteome</keyword>
<feature type="domain" description="SnoaL-like" evidence="1">
    <location>
        <begin position="8"/>
        <end position="106"/>
    </location>
</feature>
<dbReference type="InterPro" id="IPR037401">
    <property type="entry name" value="SnoaL-like"/>
</dbReference>
<evidence type="ECO:0000259" key="1">
    <source>
        <dbReference type="Pfam" id="PF12680"/>
    </source>
</evidence>
<dbReference type="OrthoDB" id="7605094at2"/>
<dbReference type="Proteomes" id="UP000199651">
    <property type="component" value="Unassembled WGS sequence"/>
</dbReference>
<evidence type="ECO:0000313" key="3">
    <source>
        <dbReference type="Proteomes" id="UP000199651"/>
    </source>
</evidence>
<dbReference type="AlphaFoldDB" id="A0A1H0HRS7"/>
<dbReference type="RefSeq" id="WP_091370652.1">
    <property type="nucleotide sequence ID" value="NZ_FNDV01000001.1"/>
</dbReference>
<dbReference type="Pfam" id="PF12680">
    <property type="entry name" value="SnoaL_2"/>
    <property type="match status" value="1"/>
</dbReference>
<dbReference type="GO" id="GO:0016853">
    <property type="term" value="F:isomerase activity"/>
    <property type="evidence" value="ECO:0007669"/>
    <property type="project" value="UniProtKB-KW"/>
</dbReference>
<proteinExistence type="predicted"/>
<dbReference type="SUPFAM" id="SSF54427">
    <property type="entry name" value="NTF2-like"/>
    <property type="match status" value="1"/>
</dbReference>